<keyword evidence="3" id="KW-1185">Reference proteome</keyword>
<dbReference type="Proteomes" id="UP000530060">
    <property type="component" value="Unassembled WGS sequence"/>
</dbReference>
<keyword evidence="1" id="KW-0812">Transmembrane</keyword>
<keyword evidence="1" id="KW-1133">Transmembrane helix</keyword>
<gene>
    <name evidence="2" type="ORF">FLAT13_00573</name>
</gene>
<evidence type="ECO:0000313" key="2">
    <source>
        <dbReference type="EMBL" id="CAD0001455.1"/>
    </source>
</evidence>
<feature type="transmembrane region" description="Helical" evidence="1">
    <location>
        <begin position="54"/>
        <end position="74"/>
    </location>
</feature>
<evidence type="ECO:0000256" key="1">
    <source>
        <dbReference type="SAM" id="Phobius"/>
    </source>
</evidence>
<protein>
    <submittedName>
        <fullName evidence="2">Uncharacterized protein</fullName>
    </submittedName>
</protein>
<feature type="transmembrane region" description="Helical" evidence="1">
    <location>
        <begin position="121"/>
        <end position="144"/>
    </location>
</feature>
<dbReference type="AlphaFoldDB" id="A0A6V6YPT6"/>
<organism evidence="2 3">
    <name type="scientific">Flavobacterium salmonis</name>
    <dbReference type="NCBI Taxonomy" id="2654844"/>
    <lineage>
        <taxon>Bacteria</taxon>
        <taxon>Pseudomonadati</taxon>
        <taxon>Bacteroidota</taxon>
        <taxon>Flavobacteriia</taxon>
        <taxon>Flavobacteriales</taxon>
        <taxon>Flavobacteriaceae</taxon>
        <taxon>Flavobacterium</taxon>
    </lineage>
</organism>
<accession>A0A6V6YPT6</accession>
<name>A0A6V6YPT6_9FLAO</name>
<proteinExistence type="predicted"/>
<dbReference type="EMBL" id="CAIJDP010000057">
    <property type="protein sequence ID" value="CAD0001455.1"/>
    <property type="molecule type" value="Genomic_DNA"/>
</dbReference>
<keyword evidence="1" id="KW-0472">Membrane</keyword>
<feature type="transmembrane region" description="Helical" evidence="1">
    <location>
        <begin position="86"/>
        <end position="109"/>
    </location>
</feature>
<comment type="caution">
    <text evidence="2">The sequence shown here is derived from an EMBL/GenBank/DDBJ whole genome shotgun (WGS) entry which is preliminary data.</text>
</comment>
<reference evidence="2 3" key="1">
    <citation type="submission" date="2020-06" db="EMBL/GenBank/DDBJ databases">
        <authorList>
            <person name="Criscuolo A."/>
        </authorList>
    </citation>
    <scope>NUCLEOTIDE SEQUENCE [LARGE SCALE GENOMIC DNA]</scope>
    <source>
        <strain evidence="3">CIP 111411</strain>
    </source>
</reference>
<evidence type="ECO:0000313" key="3">
    <source>
        <dbReference type="Proteomes" id="UP000530060"/>
    </source>
</evidence>
<sequence length="147" mass="16834">MCFSITIENVFSDLVIKSLKVGIVGKVFIGQFSICKNVNIFSMINRDTMTQIKWVLLALSISFVLVSCFESTVFESSIIFKVQNTFLGLNLFLEILIFFAFSTFVVFGIKGFFEMYSQKISNVIIFLSGVFLIFVIFILCYQILFQE</sequence>